<evidence type="ECO:0000313" key="3">
    <source>
        <dbReference type="EMBL" id="KAG6522200.1"/>
    </source>
</evidence>
<dbReference type="EMBL" id="JACMSC010000005">
    <property type="protein sequence ID" value="KAG6522200.1"/>
    <property type="molecule type" value="Genomic_DNA"/>
</dbReference>
<comment type="caution">
    <text evidence="3">The sequence shown here is derived from an EMBL/GenBank/DDBJ whole genome shotgun (WGS) entry which is preliminary data.</text>
</comment>
<feature type="transmembrane region" description="Helical" evidence="1">
    <location>
        <begin position="246"/>
        <end position="264"/>
    </location>
</feature>
<dbReference type="AlphaFoldDB" id="A0A8J5H6Z2"/>
<dbReference type="PANTHER" id="PTHR37754:SF4">
    <property type="entry name" value="EF-HAND DOMAIN-CONTAINING PROTEIN"/>
    <property type="match status" value="1"/>
</dbReference>
<sequence>MRPESGCDRARFRTRSRPESGTIAAGIRCDRGRNRLDHDRVGIRPRSFRIPVTVRSRPDSGHVTIEHDRARFRRDRGRIQARLDPLAAETSSQLVGGQAAAAGGQWRRGAIYISLSFPLLPLLFLFMGHFFSSLHAKLHGKGWREGQLRNISDQAFDRVRSDSDDPHLTFEDLYISVLYVYNDINKYLPGPHNDPPTKEKLKSMMEVSPILYLIEQQYDMNLDGLIDREEFAELMKKLTKETAKSVGQNLLIGLVLVPTVALIAKRATEGVPVVGRVMQNLPNFVYASIVALGLGVVIVKEGSNDG</sequence>
<dbReference type="InterPro" id="IPR002048">
    <property type="entry name" value="EF_hand_dom"/>
</dbReference>
<evidence type="ECO:0000313" key="4">
    <source>
        <dbReference type="Proteomes" id="UP000734854"/>
    </source>
</evidence>
<keyword evidence="1" id="KW-0812">Transmembrane</keyword>
<dbReference type="GO" id="GO:0005509">
    <property type="term" value="F:calcium ion binding"/>
    <property type="evidence" value="ECO:0007669"/>
    <property type="project" value="InterPro"/>
</dbReference>
<dbReference type="Proteomes" id="UP000734854">
    <property type="component" value="Unassembled WGS sequence"/>
</dbReference>
<protein>
    <recommendedName>
        <fullName evidence="2">EF-hand domain-containing protein</fullName>
    </recommendedName>
</protein>
<dbReference type="PANTHER" id="PTHR37754">
    <property type="entry name" value="CALCIUM ION-BINDING PROTEIN"/>
    <property type="match status" value="1"/>
</dbReference>
<organism evidence="3 4">
    <name type="scientific">Zingiber officinale</name>
    <name type="common">Ginger</name>
    <name type="synonym">Amomum zingiber</name>
    <dbReference type="NCBI Taxonomy" id="94328"/>
    <lineage>
        <taxon>Eukaryota</taxon>
        <taxon>Viridiplantae</taxon>
        <taxon>Streptophyta</taxon>
        <taxon>Embryophyta</taxon>
        <taxon>Tracheophyta</taxon>
        <taxon>Spermatophyta</taxon>
        <taxon>Magnoliopsida</taxon>
        <taxon>Liliopsida</taxon>
        <taxon>Zingiberales</taxon>
        <taxon>Zingiberaceae</taxon>
        <taxon>Zingiber</taxon>
    </lineage>
</organism>
<feature type="transmembrane region" description="Helical" evidence="1">
    <location>
        <begin position="110"/>
        <end position="131"/>
    </location>
</feature>
<name>A0A8J5H6Z2_ZINOF</name>
<proteinExistence type="predicted"/>
<gene>
    <name evidence="3" type="ORF">ZIOFF_019338</name>
</gene>
<evidence type="ECO:0000259" key="2">
    <source>
        <dbReference type="PROSITE" id="PS50222"/>
    </source>
</evidence>
<evidence type="ECO:0000256" key="1">
    <source>
        <dbReference type="SAM" id="Phobius"/>
    </source>
</evidence>
<reference evidence="3 4" key="1">
    <citation type="submission" date="2020-08" db="EMBL/GenBank/DDBJ databases">
        <title>Plant Genome Project.</title>
        <authorList>
            <person name="Zhang R.-G."/>
        </authorList>
    </citation>
    <scope>NUCLEOTIDE SEQUENCE [LARGE SCALE GENOMIC DNA]</scope>
    <source>
        <tissue evidence="3">Rhizome</tissue>
    </source>
</reference>
<keyword evidence="1" id="KW-0472">Membrane</keyword>
<accession>A0A8J5H6Z2</accession>
<keyword evidence="1" id="KW-1133">Transmembrane helix</keyword>
<dbReference type="Gene3D" id="1.10.238.10">
    <property type="entry name" value="EF-hand"/>
    <property type="match status" value="1"/>
</dbReference>
<keyword evidence="4" id="KW-1185">Reference proteome</keyword>
<dbReference type="PROSITE" id="PS50222">
    <property type="entry name" value="EF_HAND_2"/>
    <property type="match status" value="1"/>
</dbReference>
<feature type="domain" description="EF-hand" evidence="2">
    <location>
        <begin position="216"/>
        <end position="241"/>
    </location>
</feature>
<feature type="transmembrane region" description="Helical" evidence="1">
    <location>
        <begin position="284"/>
        <end position="300"/>
    </location>
</feature>